<evidence type="ECO:0008006" key="4">
    <source>
        <dbReference type="Google" id="ProtNLM"/>
    </source>
</evidence>
<dbReference type="EMBL" id="CP088156">
    <property type="protein sequence ID" value="UFZ04685.1"/>
    <property type="molecule type" value="Genomic_DNA"/>
</dbReference>
<sequence>MNWLQFIADIVGHLAWPVVVLIIVFAVRKHLGSLAERILELSFGGATVKFDKLLSTGAELIEQAKEEEPEETAEEMTKTLSKHIDRLKDLRSQPADEGQAMVLFKDIELKLINIGIALGLAPQKGRLHARDVVRHLRSQKQIDSGFAKLFDTLQEGRNVLAHARRLSQSEIEEYVRQASFFLIQLEMWEERLNKKSGRSVPSG</sequence>
<accession>A0ABY3RBE3</accession>
<evidence type="ECO:0000313" key="2">
    <source>
        <dbReference type="EMBL" id="UFZ04685.1"/>
    </source>
</evidence>
<protein>
    <recommendedName>
        <fullName evidence="4">DUF4145 domain-containing protein</fullName>
    </recommendedName>
</protein>
<feature type="transmembrane region" description="Helical" evidence="1">
    <location>
        <begin position="6"/>
        <end position="27"/>
    </location>
</feature>
<gene>
    <name evidence="2" type="ORF">LQG66_36845</name>
</gene>
<proteinExistence type="predicted"/>
<reference evidence="2" key="1">
    <citation type="journal article" date="2024" name="Antonie Van Leeuwenhoek">
        <title>Bradyrhizobium ontarionense sp. nov., a novel bacterial symbiont isolated from Aeschynomene indica (Indian jointvetch), harbours photosynthesis, nitrogen fixation and nitrous oxide (N2O) reductase genes.</title>
        <authorList>
            <person name="Bromfield E.S.P."/>
            <person name="Cloutier S."/>
        </authorList>
    </citation>
    <scope>NUCLEOTIDE SEQUENCE</scope>
    <source>
        <strain evidence="2">A19</strain>
    </source>
</reference>
<organism evidence="2 3">
    <name type="scientific">Bradyrhizobium ontarionense</name>
    <dbReference type="NCBI Taxonomy" id="2898149"/>
    <lineage>
        <taxon>Bacteria</taxon>
        <taxon>Pseudomonadati</taxon>
        <taxon>Pseudomonadota</taxon>
        <taxon>Alphaproteobacteria</taxon>
        <taxon>Hyphomicrobiales</taxon>
        <taxon>Nitrobacteraceae</taxon>
        <taxon>Bradyrhizobium</taxon>
    </lineage>
</organism>
<name>A0ABY3RBE3_9BRAD</name>
<keyword evidence="3" id="KW-1185">Reference proteome</keyword>
<keyword evidence="1" id="KW-0472">Membrane</keyword>
<dbReference type="RefSeq" id="WP_231321733.1">
    <property type="nucleotide sequence ID" value="NZ_CP088156.1"/>
</dbReference>
<keyword evidence="1" id="KW-0812">Transmembrane</keyword>
<evidence type="ECO:0000313" key="3">
    <source>
        <dbReference type="Proteomes" id="UP001431010"/>
    </source>
</evidence>
<evidence type="ECO:0000256" key="1">
    <source>
        <dbReference type="SAM" id="Phobius"/>
    </source>
</evidence>
<dbReference type="Proteomes" id="UP001431010">
    <property type="component" value="Chromosome"/>
</dbReference>
<keyword evidence="1" id="KW-1133">Transmembrane helix</keyword>